<dbReference type="eggNOG" id="COG0412">
    <property type="taxonomic scope" value="Bacteria"/>
</dbReference>
<sequence length="332" mass="36782">MNKNTTLLNIIISFTLLSACNLSLAEDSAPANASIENTEAKDNTKVENNSEAENKVYVIPTPQISRISALETSLKNRQLTHQLDTLEANGDPFLTLYQPSLTSSTQGCVIILHSDNEHPDWPDAVAPLRNALPEHSWCTISIEVPDITKRAEAVNTQISTQEDNSQAVELPNQDTVFSRILATIAKAQSNEIEVFALLGYKTGAAYALNFLANNSDTANALILIDIETPATTSHYSLAQQVRKIPQPILDYYINSNAGSSQFAMWRKQAANQRTEINNDFIQLDAVPDRANGKKSKQLLVQRVRGFLKQNTNQRDQRKTLPSVKKGLFYESP</sequence>
<reference evidence="2 3" key="1">
    <citation type="submission" date="2014-01" db="EMBL/GenBank/DDBJ databases">
        <title>Marinomonas ushuaiensis DSM 15871 Genome Sequencing.</title>
        <authorList>
            <person name="Lai Q."/>
            <person name="Shao Z.S."/>
        </authorList>
    </citation>
    <scope>NUCLEOTIDE SEQUENCE [LARGE SCALE GENOMIC DNA]</scope>
    <source>
        <strain evidence="2 3">DSM 15871</strain>
    </source>
</reference>
<evidence type="ECO:0000313" key="2">
    <source>
        <dbReference type="EMBL" id="ETX10444.1"/>
    </source>
</evidence>
<proteinExistence type="predicted"/>
<organism evidence="2 3">
    <name type="scientific">Marinomonas ushuaiensis DSM 15871</name>
    <dbReference type="NCBI Taxonomy" id="1122207"/>
    <lineage>
        <taxon>Bacteria</taxon>
        <taxon>Pseudomonadati</taxon>
        <taxon>Pseudomonadota</taxon>
        <taxon>Gammaproteobacteria</taxon>
        <taxon>Oceanospirillales</taxon>
        <taxon>Oceanospirillaceae</taxon>
        <taxon>Marinomonas</taxon>
    </lineage>
</organism>
<dbReference type="OrthoDB" id="6193602at2"/>
<feature type="signal peptide" evidence="1">
    <location>
        <begin position="1"/>
        <end position="25"/>
    </location>
</feature>
<dbReference type="Proteomes" id="UP000054058">
    <property type="component" value="Unassembled WGS sequence"/>
</dbReference>
<dbReference type="Pfam" id="PF12048">
    <property type="entry name" value="DUF3530"/>
    <property type="match status" value="1"/>
</dbReference>
<dbReference type="EMBL" id="JAMB01000008">
    <property type="protein sequence ID" value="ETX10444.1"/>
    <property type="molecule type" value="Genomic_DNA"/>
</dbReference>
<dbReference type="STRING" id="1122207.MUS1_14505"/>
<evidence type="ECO:0008006" key="4">
    <source>
        <dbReference type="Google" id="ProtNLM"/>
    </source>
</evidence>
<comment type="caution">
    <text evidence="2">The sequence shown here is derived from an EMBL/GenBank/DDBJ whole genome shotgun (WGS) entry which is preliminary data.</text>
</comment>
<dbReference type="RefSeq" id="WP_036162079.1">
    <property type="nucleotide sequence ID" value="NZ_JAMB01000008.1"/>
</dbReference>
<keyword evidence="1" id="KW-0732">Signal</keyword>
<dbReference type="AlphaFoldDB" id="X7E331"/>
<accession>X7E331</accession>
<gene>
    <name evidence="2" type="ORF">MUS1_14505</name>
</gene>
<dbReference type="Gene3D" id="3.40.50.1820">
    <property type="entry name" value="alpha/beta hydrolase"/>
    <property type="match status" value="1"/>
</dbReference>
<dbReference type="PATRIC" id="fig|1122207.3.peg.2051"/>
<feature type="chain" id="PRO_5004977486" description="DUF3530 family protein" evidence="1">
    <location>
        <begin position="26"/>
        <end position="332"/>
    </location>
</feature>
<name>X7E331_9GAMM</name>
<keyword evidence="3" id="KW-1185">Reference proteome</keyword>
<evidence type="ECO:0000256" key="1">
    <source>
        <dbReference type="SAM" id="SignalP"/>
    </source>
</evidence>
<dbReference type="InterPro" id="IPR029058">
    <property type="entry name" value="AB_hydrolase_fold"/>
</dbReference>
<protein>
    <recommendedName>
        <fullName evidence="4">DUF3530 family protein</fullName>
    </recommendedName>
</protein>
<dbReference type="InterPro" id="IPR022529">
    <property type="entry name" value="DUF3530"/>
</dbReference>
<dbReference type="PROSITE" id="PS51257">
    <property type="entry name" value="PROKAR_LIPOPROTEIN"/>
    <property type="match status" value="1"/>
</dbReference>
<evidence type="ECO:0000313" key="3">
    <source>
        <dbReference type="Proteomes" id="UP000054058"/>
    </source>
</evidence>